<dbReference type="GO" id="GO:0005737">
    <property type="term" value="C:cytoplasm"/>
    <property type="evidence" value="ECO:0007669"/>
    <property type="project" value="TreeGrafter"/>
</dbReference>
<dbReference type="RefSeq" id="WP_235054948.1">
    <property type="nucleotide sequence ID" value="NZ_JAKFHA010000015.1"/>
</dbReference>
<evidence type="ECO:0000313" key="1">
    <source>
        <dbReference type="EMBL" id="MCF2530286.1"/>
    </source>
</evidence>
<dbReference type="PANTHER" id="PTHR21621">
    <property type="entry name" value="RIBOSOMAL PROTEIN S6 MODIFICATION PROTEIN"/>
    <property type="match status" value="1"/>
</dbReference>
<dbReference type="AlphaFoldDB" id="A0AA41Q3Z7"/>
<dbReference type="GO" id="GO:0018169">
    <property type="term" value="F:ribosomal S6-glutamic acid ligase activity"/>
    <property type="evidence" value="ECO:0007669"/>
    <property type="project" value="TreeGrafter"/>
</dbReference>
<dbReference type="Proteomes" id="UP001165378">
    <property type="component" value="Unassembled WGS sequence"/>
</dbReference>
<comment type="caution">
    <text evidence="1">The sequence shown here is derived from an EMBL/GenBank/DDBJ whole genome shotgun (WGS) entry which is preliminary data.</text>
</comment>
<proteinExistence type="predicted"/>
<name>A0AA41Q3Z7_9ACTN</name>
<gene>
    <name evidence="1" type="ORF">LZ495_24120</name>
</gene>
<reference evidence="1" key="1">
    <citation type="submission" date="2022-01" db="EMBL/GenBank/DDBJ databases">
        <title>Genome-Based Taxonomic Classification of the Phylum Actinobacteria.</title>
        <authorList>
            <person name="Gao Y."/>
        </authorList>
    </citation>
    <scope>NUCLEOTIDE SEQUENCE</scope>
    <source>
        <strain evidence="1">KLBMP 8922</strain>
    </source>
</reference>
<dbReference type="GO" id="GO:0009432">
    <property type="term" value="P:SOS response"/>
    <property type="evidence" value="ECO:0007669"/>
    <property type="project" value="TreeGrafter"/>
</dbReference>
<dbReference type="Gene3D" id="3.30.470.20">
    <property type="entry name" value="ATP-grasp fold, B domain"/>
    <property type="match status" value="1"/>
</dbReference>
<dbReference type="PANTHER" id="PTHR21621:SF0">
    <property type="entry name" value="BETA-CITRYLGLUTAMATE SYNTHASE B-RELATED"/>
    <property type="match status" value="1"/>
</dbReference>
<organism evidence="1 2">
    <name type="scientific">Yinghuangia soli</name>
    <dbReference type="NCBI Taxonomy" id="2908204"/>
    <lineage>
        <taxon>Bacteria</taxon>
        <taxon>Bacillati</taxon>
        <taxon>Actinomycetota</taxon>
        <taxon>Actinomycetes</taxon>
        <taxon>Kitasatosporales</taxon>
        <taxon>Streptomycetaceae</taxon>
        <taxon>Yinghuangia</taxon>
    </lineage>
</organism>
<evidence type="ECO:0000313" key="2">
    <source>
        <dbReference type="Proteomes" id="UP001165378"/>
    </source>
</evidence>
<evidence type="ECO:0008006" key="3">
    <source>
        <dbReference type="Google" id="ProtNLM"/>
    </source>
</evidence>
<accession>A0AA41Q3Z7</accession>
<keyword evidence="2" id="KW-1185">Reference proteome</keyword>
<sequence>MPRRPRPVGIVVVTSDDDYTADMVVRGLPREAFVRLDPGRLRPGALLNAPTPDGECRVDGRIIAPTAAVWWRKPTPPRLMAADEAWAADETTSLLEGMLRNSTAARRWMNSPPAVARIRPKPVQLALARQVGLAVPDSLVTTDSREASAFIAEGPTVVKPTTQRFTQFAPVFRIAPGDDLGGLQGALCLLQREIAPKVADWRVTVVGDDVFACRITAARLDWRIRPHECLYHAEDLDPATARLLCAYRERAGLSLAAFDLAEDADGTLWFLDANANPEFGFQEVATRAPITATLAKWLQGEERT</sequence>
<dbReference type="EMBL" id="JAKFHA010000015">
    <property type="protein sequence ID" value="MCF2530286.1"/>
    <property type="molecule type" value="Genomic_DNA"/>
</dbReference>
<protein>
    <recommendedName>
        <fullName evidence="3">ATP-grasp ribosomal peptide maturase</fullName>
    </recommendedName>
</protein>
<dbReference type="SUPFAM" id="SSF56059">
    <property type="entry name" value="Glutathione synthetase ATP-binding domain-like"/>
    <property type="match status" value="1"/>
</dbReference>